<dbReference type="Proteomes" id="UP000663855">
    <property type="component" value="Unassembled WGS sequence"/>
</dbReference>
<dbReference type="Proteomes" id="UP000676336">
    <property type="component" value="Unassembled WGS sequence"/>
</dbReference>
<dbReference type="Proteomes" id="UP000681720">
    <property type="component" value="Unassembled WGS sequence"/>
</dbReference>
<evidence type="ECO:0000313" key="10">
    <source>
        <dbReference type="EMBL" id="CAF4202765.1"/>
    </source>
</evidence>
<evidence type="ECO:0000313" key="11">
    <source>
        <dbReference type="EMBL" id="CAF4233133.1"/>
    </source>
</evidence>
<dbReference type="OrthoDB" id="10067079at2759"/>
<dbReference type="EMBL" id="CAJNOV010008913">
    <property type="protein sequence ID" value="CAF1343325.1"/>
    <property type="molecule type" value="Genomic_DNA"/>
</dbReference>
<feature type="compositionally biased region" description="Basic residues" evidence="1">
    <location>
        <begin position="118"/>
        <end position="134"/>
    </location>
</feature>
<keyword evidence="13" id="KW-1185">Reference proteome</keyword>
<dbReference type="GO" id="GO:0004860">
    <property type="term" value="F:protein kinase inhibitor activity"/>
    <property type="evidence" value="ECO:0007669"/>
    <property type="project" value="TreeGrafter"/>
</dbReference>
<gene>
    <name evidence="9" type="ORF">BYL167_LOCUS19824</name>
    <name evidence="2" type="ORF">CJN711_LOCUS19042</name>
    <name evidence="10" type="ORF">GIL414_LOCUS21678</name>
    <name evidence="3" type="ORF">KQP761_LOCUS36785</name>
    <name evidence="4" type="ORF">MBJ925_LOCUS17110</name>
    <name evidence="11" type="ORF">OVN521_LOCUS28088</name>
    <name evidence="7" type="ORF">SMN809_LOCUS13515</name>
    <name evidence="8" type="ORF">UXM345_LOCUS20907</name>
    <name evidence="6" type="ORF">WKI299_LOCUS32450</name>
    <name evidence="5" type="ORF">XDN619_LOCUS21475</name>
</gene>
<dbReference type="EMBL" id="CAJOBG010008033">
    <property type="protein sequence ID" value="CAF4233133.1"/>
    <property type="molecule type" value="Genomic_DNA"/>
</dbReference>
<evidence type="ECO:0000313" key="7">
    <source>
        <dbReference type="EMBL" id="CAF4029668.1"/>
    </source>
</evidence>
<dbReference type="InterPro" id="IPR009548">
    <property type="entry name" value="Prkrip1"/>
</dbReference>
<comment type="caution">
    <text evidence="2">The sequence shown here is derived from an EMBL/GenBank/DDBJ whole genome shotgun (WGS) entry which is preliminary data.</text>
</comment>
<dbReference type="EMBL" id="CAJOBH010008530">
    <property type="protein sequence ID" value="CAF4115859.1"/>
    <property type="molecule type" value="Genomic_DNA"/>
</dbReference>
<evidence type="ECO:0000313" key="6">
    <source>
        <dbReference type="EMBL" id="CAF2163554.1"/>
    </source>
</evidence>
<dbReference type="EMBL" id="CAJNOW010020812">
    <property type="protein sequence ID" value="CAF1681596.1"/>
    <property type="molecule type" value="Genomic_DNA"/>
</dbReference>
<dbReference type="Proteomes" id="UP000663856">
    <property type="component" value="Unassembled WGS sequence"/>
</dbReference>
<evidence type="ECO:0000313" key="3">
    <source>
        <dbReference type="EMBL" id="CAF1681596.1"/>
    </source>
</evidence>
<dbReference type="EMBL" id="CAJOBF010003187">
    <property type="protein sequence ID" value="CAF4078571.1"/>
    <property type="molecule type" value="Genomic_DNA"/>
</dbReference>
<dbReference type="PANTHER" id="PTHR13507:SF0">
    <property type="entry name" value="PRKR-INTERACTING PROTEIN 1"/>
    <property type="match status" value="1"/>
</dbReference>
<evidence type="ECO:0000313" key="2">
    <source>
        <dbReference type="EMBL" id="CAF1343325.1"/>
    </source>
</evidence>
<dbReference type="Pfam" id="PF06658">
    <property type="entry name" value="DUF1168"/>
    <property type="match status" value="1"/>
</dbReference>
<feature type="compositionally biased region" description="Basic and acidic residues" evidence="1">
    <location>
        <begin position="92"/>
        <end position="113"/>
    </location>
</feature>
<evidence type="ECO:0000313" key="8">
    <source>
        <dbReference type="EMBL" id="CAF4078571.1"/>
    </source>
</evidence>
<dbReference type="EMBL" id="CAJOBI010005358">
    <property type="protein sequence ID" value="CAF4029668.1"/>
    <property type="molecule type" value="Genomic_DNA"/>
</dbReference>
<dbReference type="EMBL" id="CAJOBJ010019196">
    <property type="protein sequence ID" value="CAF4202765.1"/>
    <property type="molecule type" value="Genomic_DNA"/>
</dbReference>
<dbReference type="EMBL" id="CAJNRG010009561">
    <property type="protein sequence ID" value="CAF2114881.1"/>
    <property type="molecule type" value="Genomic_DNA"/>
</dbReference>
<dbReference type="Proteomes" id="UP000663824">
    <property type="component" value="Unassembled WGS sequence"/>
</dbReference>
<evidence type="ECO:0000256" key="1">
    <source>
        <dbReference type="SAM" id="MobiDB-lite"/>
    </source>
</evidence>
<dbReference type="GO" id="GO:0005730">
    <property type="term" value="C:nucleolus"/>
    <property type="evidence" value="ECO:0007669"/>
    <property type="project" value="TreeGrafter"/>
</dbReference>
<feature type="region of interest" description="Disordered" evidence="1">
    <location>
        <begin position="92"/>
        <end position="225"/>
    </location>
</feature>
<reference evidence="2" key="1">
    <citation type="submission" date="2021-02" db="EMBL/GenBank/DDBJ databases">
        <authorList>
            <person name="Nowell W R."/>
        </authorList>
    </citation>
    <scope>NUCLEOTIDE SEQUENCE</scope>
</reference>
<dbReference type="Proteomes" id="UP000663834">
    <property type="component" value="Unassembled WGS sequence"/>
</dbReference>
<dbReference type="GO" id="GO:0003725">
    <property type="term" value="F:double-stranded RNA binding"/>
    <property type="evidence" value="ECO:0007669"/>
    <property type="project" value="InterPro"/>
</dbReference>
<dbReference type="GO" id="GO:0019901">
    <property type="term" value="F:protein kinase binding"/>
    <property type="evidence" value="ECO:0007669"/>
    <property type="project" value="TreeGrafter"/>
</dbReference>
<evidence type="ECO:0000313" key="5">
    <source>
        <dbReference type="EMBL" id="CAF2114881.1"/>
    </source>
</evidence>
<dbReference type="EMBL" id="CAJNRF010014983">
    <property type="protein sequence ID" value="CAF2163554.1"/>
    <property type="molecule type" value="Genomic_DNA"/>
</dbReference>
<dbReference type="EMBL" id="CAJNRE010008455">
    <property type="protein sequence ID" value="CAF2073233.1"/>
    <property type="molecule type" value="Genomic_DNA"/>
</dbReference>
<accession>A0A815GTU5</accession>
<dbReference type="Proteomes" id="UP000681967">
    <property type="component" value="Unassembled WGS sequence"/>
</dbReference>
<dbReference type="Proteomes" id="UP000663866">
    <property type="component" value="Unassembled WGS sequence"/>
</dbReference>
<dbReference type="AlphaFoldDB" id="A0A815GTU5"/>
<dbReference type="Proteomes" id="UP000663887">
    <property type="component" value="Unassembled WGS sequence"/>
</dbReference>
<evidence type="ECO:0000313" key="9">
    <source>
        <dbReference type="EMBL" id="CAF4115859.1"/>
    </source>
</evidence>
<feature type="compositionally biased region" description="Polar residues" evidence="1">
    <location>
        <begin position="165"/>
        <end position="195"/>
    </location>
</feature>
<evidence type="ECO:0000313" key="12">
    <source>
        <dbReference type="Proteomes" id="UP000663855"/>
    </source>
</evidence>
<protein>
    <submittedName>
        <fullName evidence="2">Uncharacterized protein</fullName>
    </submittedName>
</protein>
<name>A0A815GTU5_9BILA</name>
<organism evidence="2 12">
    <name type="scientific">Rotaria magnacalcarata</name>
    <dbReference type="NCBI Taxonomy" id="392030"/>
    <lineage>
        <taxon>Eukaryota</taxon>
        <taxon>Metazoa</taxon>
        <taxon>Spiralia</taxon>
        <taxon>Gnathifera</taxon>
        <taxon>Rotifera</taxon>
        <taxon>Eurotatoria</taxon>
        <taxon>Bdelloidea</taxon>
        <taxon>Philodinida</taxon>
        <taxon>Philodinidae</taxon>
        <taxon>Rotaria</taxon>
    </lineage>
</organism>
<evidence type="ECO:0000313" key="4">
    <source>
        <dbReference type="EMBL" id="CAF2073233.1"/>
    </source>
</evidence>
<proteinExistence type="predicted"/>
<dbReference type="Proteomes" id="UP000663842">
    <property type="component" value="Unassembled WGS sequence"/>
</dbReference>
<dbReference type="PANTHER" id="PTHR13507">
    <property type="entry name" value="PRKR-INTERACTING PROTEIN 1"/>
    <property type="match status" value="1"/>
</dbReference>
<sequence length="225" mass="25862">MSSDEEERSLKKQVFKSPVEIQKARLERLMKNVEKPVFIPQTRDMKTPRAFTPHEYVRNVMGASAGAGSGEFDIYRGCRRRQMIREAYLNREAKEKEANAEWLKKVETSKQKADSQAAKKRQKRLKRKGYSKTKNHNDNQNAKKTNESTSSSSEDEGEEKSQSETNTSDVPVANTEENQSAKESIPLLSSSLQQNEKTDIRKHIRHRKADSSDDEKEEKKLKTTN</sequence>
<evidence type="ECO:0000313" key="13">
    <source>
        <dbReference type="Proteomes" id="UP000663866"/>
    </source>
</evidence>